<reference evidence="2 3" key="1">
    <citation type="submission" date="2017-02" db="EMBL/GenBank/DDBJ databases">
        <title>Natronthermophilus aegyptiacus gen. nov.,sp. nov., an aerobic, extremely halophilic alkalithermophilic archaeon isolated from the athalassohaline Wadi An Natrun, Egypt.</title>
        <authorList>
            <person name="Zhao B."/>
        </authorList>
    </citation>
    <scope>NUCLEOTIDE SEQUENCE [LARGE SCALE GENOMIC DNA]</scope>
    <source>
        <strain evidence="2 3">CGMCC 1.3597</strain>
    </source>
</reference>
<keyword evidence="3" id="KW-1185">Reference proteome</keyword>
<dbReference type="RefSeq" id="WP_054863174.1">
    <property type="nucleotide sequence ID" value="NZ_MWPH01000003.1"/>
</dbReference>
<sequence>MTGTTLDYHHDSPSLRIVDALAAVTDTDPLDLDPLYNVVDPEALDQIVNSDGDQVDHLSVQFVYDGHDVQVRGDGSIAVDGSVYAHGDN</sequence>
<dbReference type="Pfam" id="PF18545">
    <property type="entry name" value="HalOD1"/>
    <property type="match status" value="1"/>
</dbReference>
<evidence type="ECO:0000259" key="1">
    <source>
        <dbReference type="Pfam" id="PF18545"/>
    </source>
</evidence>
<dbReference type="EMBL" id="MWPH01000003">
    <property type="protein sequence ID" value="OVE83619.1"/>
    <property type="molecule type" value="Genomic_DNA"/>
</dbReference>
<gene>
    <name evidence="2" type="ORF">B2G88_14400</name>
</gene>
<accession>A0A202E5V7</accession>
<dbReference type="Proteomes" id="UP000196084">
    <property type="component" value="Unassembled WGS sequence"/>
</dbReference>
<comment type="caution">
    <text evidence="2">The sequence shown here is derived from an EMBL/GenBank/DDBJ whole genome shotgun (WGS) entry which is preliminary data.</text>
</comment>
<organism evidence="2 3">
    <name type="scientific">Natronolimnobius baerhuensis</name>
    <dbReference type="NCBI Taxonomy" id="253108"/>
    <lineage>
        <taxon>Archaea</taxon>
        <taxon>Methanobacteriati</taxon>
        <taxon>Methanobacteriota</taxon>
        <taxon>Stenosarchaea group</taxon>
        <taxon>Halobacteria</taxon>
        <taxon>Halobacteriales</taxon>
        <taxon>Natrialbaceae</taxon>
        <taxon>Natronolimnobius</taxon>
    </lineage>
</organism>
<dbReference type="InterPro" id="IPR040624">
    <property type="entry name" value="HalOD1"/>
</dbReference>
<dbReference type="OrthoDB" id="221929at2157"/>
<protein>
    <recommendedName>
        <fullName evidence="1">Halobacterial output domain-containing protein</fullName>
    </recommendedName>
</protein>
<evidence type="ECO:0000313" key="2">
    <source>
        <dbReference type="EMBL" id="OVE83619.1"/>
    </source>
</evidence>
<name>A0A202E5V7_9EURY</name>
<feature type="domain" description="Halobacterial output" evidence="1">
    <location>
        <begin position="10"/>
        <end position="80"/>
    </location>
</feature>
<proteinExistence type="predicted"/>
<dbReference type="AlphaFoldDB" id="A0A202E5V7"/>
<evidence type="ECO:0000313" key="3">
    <source>
        <dbReference type="Proteomes" id="UP000196084"/>
    </source>
</evidence>